<dbReference type="SUPFAM" id="SSF50978">
    <property type="entry name" value="WD40 repeat-like"/>
    <property type="match status" value="1"/>
</dbReference>
<dbReference type="SMART" id="SM00256">
    <property type="entry name" value="FBOX"/>
    <property type="match status" value="1"/>
</dbReference>
<evidence type="ECO:0000256" key="3">
    <source>
        <dbReference type="ARBA" id="ARBA00022737"/>
    </source>
</evidence>
<dbReference type="PRINTS" id="PR00320">
    <property type="entry name" value="GPROTEINBRPT"/>
</dbReference>
<dbReference type="PROSITE" id="PS00678">
    <property type="entry name" value="WD_REPEATS_1"/>
    <property type="match status" value="2"/>
</dbReference>
<dbReference type="EMBL" id="VJMJ01000022">
    <property type="protein sequence ID" value="KAF0743113.1"/>
    <property type="molecule type" value="Genomic_DNA"/>
</dbReference>
<proteinExistence type="predicted"/>
<dbReference type="SUPFAM" id="SSF81383">
    <property type="entry name" value="F-box domain"/>
    <property type="match status" value="1"/>
</dbReference>
<dbReference type="Gene3D" id="1.20.1280.50">
    <property type="match status" value="1"/>
</dbReference>
<evidence type="ECO:0000313" key="7">
    <source>
        <dbReference type="EMBL" id="KAF0743113.1"/>
    </source>
</evidence>
<dbReference type="PROSITE" id="PS50294">
    <property type="entry name" value="WD_REPEATS_REGION"/>
    <property type="match status" value="1"/>
</dbReference>
<evidence type="ECO:0000256" key="4">
    <source>
        <dbReference type="ARBA" id="ARBA00023242"/>
    </source>
</evidence>
<dbReference type="InterPro" id="IPR001680">
    <property type="entry name" value="WD40_rpt"/>
</dbReference>
<dbReference type="GO" id="GO:0005730">
    <property type="term" value="C:nucleolus"/>
    <property type="evidence" value="ECO:0007669"/>
    <property type="project" value="UniProtKB-SubCell"/>
</dbReference>
<dbReference type="InterPro" id="IPR015943">
    <property type="entry name" value="WD40/YVTN_repeat-like_dom_sf"/>
</dbReference>
<dbReference type="Pfam" id="PF00400">
    <property type="entry name" value="WD40"/>
    <property type="match status" value="4"/>
</dbReference>
<accession>A0A6G0XRD7</accession>
<dbReference type="VEuPathDB" id="FungiDB:AeMF1_015823"/>
<feature type="repeat" description="WD" evidence="5">
    <location>
        <begin position="305"/>
        <end position="344"/>
    </location>
</feature>
<dbReference type="PANTHER" id="PTHR19848:SF0">
    <property type="entry name" value="NOTCHLESS PROTEIN HOMOLOG 1"/>
    <property type="match status" value="1"/>
</dbReference>
<evidence type="ECO:0000256" key="5">
    <source>
        <dbReference type="PROSITE-ProRule" id="PRU00221"/>
    </source>
</evidence>
<evidence type="ECO:0000259" key="6">
    <source>
        <dbReference type="PROSITE" id="PS50181"/>
    </source>
</evidence>
<sequence>MIDRISNDIALLIIDYLCPTDLLCTEQTCERFRSLVARNDIWQPLYARLFPLSSLGLQHCQTWKHVYLYKAGLQHAWKKGSVQCILAQDAHTDAVNYITAQKSAGPFNNLFATCSFDRTIKLWRKPTTRTPYCPPLCTLSGHENAVWSLAWGSNTSELFSASFDGTIRSWDVEMAACSRELCANADRLLCMAIEKESVWTGSLTGHLIQWSNASSNTMTGRTQCITPCISALHKHNHLLYVGGVKHVEIWDDRSLHAPLTLLQGHNQAVMDITSFSECMVMSVSKDGTLKGWDATGLTSTPLMDVPVHKAAVRSIATCDDLVVTSSNDSTVSLWNVVGEKQNRSLQKLRDFAVHSKQVPSVDIDECHLYTASCDSTMTIHEYTIC</sequence>
<keyword evidence="8" id="KW-1185">Reference proteome</keyword>
<dbReference type="PANTHER" id="PTHR19848">
    <property type="entry name" value="WD40 REPEAT PROTEIN"/>
    <property type="match status" value="1"/>
</dbReference>
<dbReference type="GO" id="GO:0000027">
    <property type="term" value="P:ribosomal large subunit assembly"/>
    <property type="evidence" value="ECO:0007669"/>
    <property type="project" value="TreeGrafter"/>
</dbReference>
<evidence type="ECO:0000313" key="8">
    <source>
        <dbReference type="Proteomes" id="UP000481153"/>
    </source>
</evidence>
<organism evidence="7 8">
    <name type="scientific">Aphanomyces euteiches</name>
    <dbReference type="NCBI Taxonomy" id="100861"/>
    <lineage>
        <taxon>Eukaryota</taxon>
        <taxon>Sar</taxon>
        <taxon>Stramenopiles</taxon>
        <taxon>Oomycota</taxon>
        <taxon>Saprolegniomycetes</taxon>
        <taxon>Saprolegniales</taxon>
        <taxon>Verrucalvaceae</taxon>
        <taxon>Aphanomyces</taxon>
    </lineage>
</organism>
<feature type="repeat" description="WD" evidence="5">
    <location>
        <begin position="139"/>
        <end position="180"/>
    </location>
</feature>
<gene>
    <name evidence="7" type="ORF">Ae201684_002170</name>
</gene>
<keyword evidence="4" id="KW-0539">Nucleus</keyword>
<evidence type="ECO:0000256" key="2">
    <source>
        <dbReference type="ARBA" id="ARBA00022574"/>
    </source>
</evidence>
<keyword evidence="2 5" id="KW-0853">WD repeat</keyword>
<dbReference type="AlphaFoldDB" id="A0A6G0XRD7"/>
<dbReference type="PROSITE" id="PS50082">
    <property type="entry name" value="WD_REPEATS_2"/>
    <property type="match status" value="2"/>
</dbReference>
<dbReference type="SMART" id="SM00320">
    <property type="entry name" value="WD40"/>
    <property type="match status" value="6"/>
</dbReference>
<comment type="subcellular location">
    <subcellularLocation>
        <location evidence="1">Nucleus</location>
        <location evidence="1">Nucleolus</location>
    </subcellularLocation>
</comment>
<dbReference type="Proteomes" id="UP000481153">
    <property type="component" value="Unassembled WGS sequence"/>
</dbReference>
<dbReference type="InterPro" id="IPR036047">
    <property type="entry name" value="F-box-like_dom_sf"/>
</dbReference>
<evidence type="ECO:0000256" key="1">
    <source>
        <dbReference type="ARBA" id="ARBA00004604"/>
    </source>
</evidence>
<reference evidence="7 8" key="1">
    <citation type="submission" date="2019-07" db="EMBL/GenBank/DDBJ databases">
        <title>Genomics analysis of Aphanomyces spp. identifies a new class of oomycete effector associated with host adaptation.</title>
        <authorList>
            <person name="Gaulin E."/>
        </authorList>
    </citation>
    <scope>NUCLEOTIDE SEQUENCE [LARGE SCALE GENOMIC DNA]</scope>
    <source>
        <strain evidence="7 8">ATCC 201684</strain>
    </source>
</reference>
<dbReference type="Pfam" id="PF12937">
    <property type="entry name" value="F-box-like"/>
    <property type="match status" value="1"/>
</dbReference>
<dbReference type="Gene3D" id="2.130.10.10">
    <property type="entry name" value="YVTN repeat-like/Quinoprotein amine dehydrogenase"/>
    <property type="match status" value="2"/>
</dbReference>
<dbReference type="PROSITE" id="PS50181">
    <property type="entry name" value="FBOX"/>
    <property type="match status" value="1"/>
</dbReference>
<dbReference type="InterPro" id="IPR001810">
    <property type="entry name" value="F-box_dom"/>
</dbReference>
<dbReference type="InterPro" id="IPR036322">
    <property type="entry name" value="WD40_repeat_dom_sf"/>
</dbReference>
<name>A0A6G0XRD7_9STRA</name>
<comment type="caution">
    <text evidence="7">The sequence shown here is derived from an EMBL/GenBank/DDBJ whole genome shotgun (WGS) entry which is preliminary data.</text>
</comment>
<feature type="domain" description="F-box" evidence="6">
    <location>
        <begin position="1"/>
        <end position="45"/>
    </location>
</feature>
<dbReference type="InterPro" id="IPR019775">
    <property type="entry name" value="WD40_repeat_CS"/>
</dbReference>
<dbReference type="InterPro" id="IPR020472">
    <property type="entry name" value="WD40_PAC1"/>
</dbReference>
<keyword evidence="3" id="KW-0677">Repeat</keyword>
<protein>
    <recommendedName>
        <fullName evidence="6">F-box domain-containing protein</fullName>
    </recommendedName>
</protein>